<feature type="compositionally biased region" description="Pro residues" evidence="1">
    <location>
        <begin position="336"/>
        <end position="349"/>
    </location>
</feature>
<feature type="compositionally biased region" description="Polar residues" evidence="1">
    <location>
        <begin position="552"/>
        <end position="570"/>
    </location>
</feature>
<dbReference type="EMBL" id="ATAM02000005">
    <property type="protein sequence ID" value="KAL0249794.1"/>
    <property type="molecule type" value="Genomic_DNA"/>
</dbReference>
<keyword evidence="4" id="KW-1185">Reference proteome</keyword>
<dbReference type="Pfam" id="PF22669">
    <property type="entry name" value="Exo_endo_phos2"/>
    <property type="match status" value="1"/>
</dbReference>
<evidence type="ECO:0000313" key="3">
    <source>
        <dbReference type="EMBL" id="KAL0249794.1"/>
    </source>
</evidence>
<dbReference type="Proteomes" id="UP000054399">
    <property type="component" value="Unassembled WGS sequence"/>
</dbReference>
<name>A0ABR3BSP2_9TREE</name>
<dbReference type="GeneID" id="91989952"/>
<dbReference type="Gene3D" id="2.130.10.10">
    <property type="entry name" value="YVTN repeat-like/Quinoprotein amine dehydrogenase"/>
    <property type="match status" value="1"/>
</dbReference>
<feature type="compositionally biased region" description="Low complexity" evidence="1">
    <location>
        <begin position="105"/>
        <end position="118"/>
    </location>
</feature>
<dbReference type="SMART" id="SM00128">
    <property type="entry name" value="IPPc"/>
    <property type="match status" value="1"/>
</dbReference>
<feature type="compositionally biased region" description="Low complexity" evidence="1">
    <location>
        <begin position="420"/>
        <end position="429"/>
    </location>
</feature>
<evidence type="ECO:0000313" key="4">
    <source>
        <dbReference type="Proteomes" id="UP000054399"/>
    </source>
</evidence>
<feature type="compositionally biased region" description="Pro residues" evidence="1">
    <location>
        <begin position="358"/>
        <end position="373"/>
    </location>
</feature>
<feature type="compositionally biased region" description="Polar residues" evidence="1">
    <location>
        <begin position="380"/>
        <end position="393"/>
    </location>
</feature>
<dbReference type="InterPro" id="IPR036322">
    <property type="entry name" value="WD40_repeat_dom_sf"/>
</dbReference>
<dbReference type="SUPFAM" id="SSF50978">
    <property type="entry name" value="WD40 repeat-like"/>
    <property type="match status" value="1"/>
</dbReference>
<feature type="compositionally biased region" description="Low complexity" evidence="1">
    <location>
        <begin position="128"/>
        <end position="164"/>
    </location>
</feature>
<proteinExistence type="predicted"/>
<sequence>MASPPHENDGERPQSIAALRTKFESLAVAGGHAAPSEALQATDEHAAVSSIRNGLLSPRPETGVDGRKAKPAPPPKPASRPVSPAPRQAPSRPTTPKPSFQTHPSTASVTSVVSAGSDSRLKPSDTVSSSPTAISPALAPAAAPLPRSAPSVPSKPPSVAVTPSGSDGDEDEPVATSVKALREKFSGQAQTGEVASRKPVDVPTTAPVPVVKAAPLHDSPVSSLGPSPAPIPPPVIQRTLDGKTSPVMLSPTSEGEMPLHTNDYSSHPSAPPPPPISRKPSPAPASAPTPAPAPTLAPAPVVSGPPPINRAHKPPPRTTASPAPIFRPGSNVPTPNTTPPIPGNKPIIPPRSSSAPEPTAPPPPPERPQPPQLPVRRPTISSPETLEPSTASVVSPPALASTPLLHTIHDNTAPVPAPAPATAAATSPATAPPPLPLRSRANTVSRSESESSATTAGPPPPPLPARHASAAPAAAGSTSSSANGSGSTTMNPPPPPPPAHPASPSKTRSNSGGPPPPLLRSATLNRGSSAGSGNGSVGVGVGGGSPPRRSNTITRTGSITQEKYSASAASLSLGEKEVYSDEDDEPEEPGTVTNLSAQAKRMLDEYPDMTEANRRPPAFVPDIRIKECHHVSAFAVHGRYVCTGAHHVRVYDTQLSDHAISVVDLKETELESRGKDPKVTAMCFRPGATEKEEGRYLWCGTKDGHLWELDISTGEVTSTKPFVHTSSISYIWRHRKNIISLDEGGKLLVFDVGDVEGRPPTMARSLRIGDKFGFAKFLCGKLWTSSGPLTRSTTSSATSKGPTVRIYDPCSPGQMPPPKTIFASEWAGAVTSATHMPLHRDTIFLGHEGGFISVWDGKELVCKQVLKISSTDVLALEGVGEYLWTGNRKGQIHVFDVKEQPWLATNIWIGHPDNPVQSLVVDPYSIQAAGRYTCWSFARDAVRAWDGLLSVDWIDKQLTARQSSFCTFRSVNVLICTWNIDSAKPTDLNGSVANAHFLEDVLKSVDSPDIIVFGFQEVIPLTDKKYTAKTLLFGNKSKDGGASADKISHAYRHWLEKLQSAVKMAFPSDCPYVKIHSESLVGLFTCIFVKQSQKDFLRDLDITTVKRGIGGIYGNKGAIVSRFVIDDTSICFINVHLAAGQSQKASRNADLAGILEDKAIFPPADELPFVHGGCGTGILDHEMVFLNGDLNYRIDQRRENVISSIANGELAYLLEHDQLRKEMRTNHAFRLRNFAEAPITFAPTYKYDPGTHDYDSSEKRRIPAWCDRILYKKSPRINALNYQRYEPTVSDHRPVSAGYTVTLKAIDSLKMMDVRREVAGEWAEREKELLEKMQEVFDGIE</sequence>
<feature type="compositionally biased region" description="Low complexity" evidence="1">
    <location>
        <begin position="465"/>
        <end position="489"/>
    </location>
</feature>
<dbReference type="InterPro" id="IPR015943">
    <property type="entry name" value="WD40/YVTN_repeat-like_dom_sf"/>
</dbReference>
<dbReference type="PANTHER" id="PTHR11200">
    <property type="entry name" value="INOSITOL 5-PHOSPHATASE"/>
    <property type="match status" value="1"/>
</dbReference>
<feature type="compositionally biased region" description="Low complexity" evidence="1">
    <location>
        <begin position="201"/>
        <end position="214"/>
    </location>
</feature>
<organism evidence="3 4">
    <name type="scientific">Cryptococcus tetragattii IND107</name>
    <dbReference type="NCBI Taxonomy" id="1296105"/>
    <lineage>
        <taxon>Eukaryota</taxon>
        <taxon>Fungi</taxon>
        <taxon>Dikarya</taxon>
        <taxon>Basidiomycota</taxon>
        <taxon>Agaricomycotina</taxon>
        <taxon>Tremellomycetes</taxon>
        <taxon>Tremellales</taxon>
        <taxon>Cryptococcaceae</taxon>
        <taxon>Cryptococcus</taxon>
        <taxon>Cryptococcus gattii species complex</taxon>
    </lineage>
</organism>
<evidence type="ECO:0000259" key="2">
    <source>
        <dbReference type="SMART" id="SM00128"/>
    </source>
</evidence>
<feature type="compositionally biased region" description="Low complexity" evidence="1">
    <location>
        <begin position="79"/>
        <end position="92"/>
    </location>
</feature>
<feature type="compositionally biased region" description="Gly residues" evidence="1">
    <location>
        <begin position="530"/>
        <end position="545"/>
    </location>
</feature>
<evidence type="ECO:0000256" key="1">
    <source>
        <dbReference type="SAM" id="MobiDB-lite"/>
    </source>
</evidence>
<reference evidence="4" key="1">
    <citation type="submission" date="2015-01" db="EMBL/GenBank/DDBJ databases">
        <title>The Genome Sequence of Cryptococcus gattii MMRL2647.</title>
        <authorList>
            <consortium name="The Broad Institute Genomics Platform"/>
            <person name="Cuomo C."/>
            <person name="Litvintseva A."/>
            <person name="Chen Y."/>
            <person name="Heitman J."/>
            <person name="Sun S."/>
            <person name="Springer D."/>
            <person name="Dromer F."/>
            <person name="Young S."/>
            <person name="Zeng Q."/>
            <person name="Gargeya S."/>
            <person name="Abouelleil A."/>
            <person name="Alvarado L."/>
            <person name="Chapman S.B."/>
            <person name="Gainer-Dewar J."/>
            <person name="Goldberg J."/>
            <person name="Griggs A."/>
            <person name="Gujja S."/>
            <person name="Hansen M."/>
            <person name="Howarth C."/>
            <person name="Imamovic A."/>
            <person name="Larimer J."/>
            <person name="Murphy C."/>
            <person name="Naylor J."/>
            <person name="Pearson M."/>
            <person name="Priest M."/>
            <person name="Roberts A."/>
            <person name="Saif S."/>
            <person name="Shea T."/>
            <person name="Sykes S."/>
            <person name="Wortman J."/>
            <person name="Nusbaum C."/>
            <person name="Birren B."/>
        </authorList>
    </citation>
    <scope>NUCLEOTIDE SEQUENCE [LARGE SCALE GENOMIC DNA]</scope>
    <source>
        <strain evidence="4">IND107</strain>
    </source>
</reference>
<feature type="region of interest" description="Disordered" evidence="1">
    <location>
        <begin position="31"/>
        <end position="596"/>
    </location>
</feature>
<accession>A0ABR3BSP2</accession>
<feature type="domain" description="Inositol polyphosphate-related phosphatase" evidence="2">
    <location>
        <begin position="969"/>
        <end position="1307"/>
    </location>
</feature>
<dbReference type="SUPFAM" id="SSF56219">
    <property type="entry name" value="DNase I-like"/>
    <property type="match status" value="1"/>
</dbReference>
<reference evidence="3 4" key="2">
    <citation type="submission" date="2024-01" db="EMBL/GenBank/DDBJ databases">
        <title>Comparative genomics of Cryptococcus and Kwoniella reveals pathogenesis evolution and contrasting modes of karyotype evolution via chromosome fusion or intercentromeric recombination.</title>
        <authorList>
            <person name="Coelho M.A."/>
            <person name="David-Palma M."/>
            <person name="Shea T."/>
            <person name="Bowers K."/>
            <person name="Mcginley-Smith S."/>
            <person name="Mohammad A.W."/>
            <person name="Gnirke A."/>
            <person name="Yurkov A.M."/>
            <person name="Nowrousian M."/>
            <person name="Sun S."/>
            <person name="Cuomo C.A."/>
            <person name="Heitman J."/>
        </authorList>
    </citation>
    <scope>NUCLEOTIDE SEQUENCE [LARGE SCALE GENOMIC DNA]</scope>
    <source>
        <strain evidence="3 4">IND107</strain>
    </source>
</reference>
<dbReference type="InterPro" id="IPR000300">
    <property type="entry name" value="IPPc"/>
</dbReference>
<comment type="caution">
    <text evidence="3">The sequence shown here is derived from an EMBL/GenBank/DDBJ whole genome shotgun (WGS) entry which is preliminary data.</text>
</comment>
<dbReference type="InterPro" id="IPR046985">
    <property type="entry name" value="IP5"/>
</dbReference>
<dbReference type="InterPro" id="IPR036691">
    <property type="entry name" value="Endo/exonu/phosph_ase_sf"/>
</dbReference>
<protein>
    <recommendedName>
        <fullName evidence="2">Inositol polyphosphate-related phosphatase domain-containing protein</fullName>
    </recommendedName>
</protein>
<dbReference type="Gene3D" id="3.60.10.10">
    <property type="entry name" value="Endonuclease/exonuclease/phosphatase"/>
    <property type="match status" value="1"/>
</dbReference>
<dbReference type="PANTHER" id="PTHR11200:SF240">
    <property type="entry name" value="INOSITOL POLYPHOSPHATE 5-PHOSPHATASE C9G1.10C-RELATED"/>
    <property type="match status" value="1"/>
</dbReference>
<dbReference type="RefSeq" id="XP_066613981.1">
    <property type="nucleotide sequence ID" value="XM_066757597.1"/>
</dbReference>
<gene>
    <name evidence="3" type="ORF">I308_103096</name>
</gene>
<feature type="compositionally biased region" description="Pro residues" evidence="1">
    <location>
        <begin position="269"/>
        <end position="308"/>
    </location>
</feature>
<feature type="compositionally biased region" description="Pro residues" evidence="1">
    <location>
        <begin position="491"/>
        <end position="501"/>
    </location>
</feature>